<proteinExistence type="predicted"/>
<gene>
    <name evidence="1" type="ORF">E5161_14690</name>
</gene>
<evidence type="ECO:0000313" key="1">
    <source>
        <dbReference type="EMBL" id="TJY40960.1"/>
    </source>
</evidence>
<keyword evidence="2" id="KW-1185">Reference proteome</keyword>
<dbReference type="AlphaFoldDB" id="A0A4U0F8S7"/>
<dbReference type="OrthoDB" id="2627068at2"/>
<dbReference type="EMBL" id="SUPK01000007">
    <property type="protein sequence ID" value="TJY40960.1"/>
    <property type="molecule type" value="Genomic_DNA"/>
</dbReference>
<comment type="caution">
    <text evidence="1">The sequence shown here is derived from an EMBL/GenBank/DDBJ whole genome shotgun (WGS) entry which is preliminary data.</text>
</comment>
<accession>A0A4U0F8S7</accession>
<sequence length="62" mass="7105">MNSVVRIPQGDDTVKVELTVKEIMALAGYKFHNNHLLEVSARKKLNHALEGQYQIEDKRTLN</sequence>
<dbReference type="RefSeq" id="WP_136778589.1">
    <property type="nucleotide sequence ID" value="NZ_SUPK01000007.1"/>
</dbReference>
<name>A0A4U0F8S7_9BACL</name>
<reference evidence="1 2" key="1">
    <citation type="submission" date="2019-04" db="EMBL/GenBank/DDBJ databases">
        <title>Cohnella sp. nov., isolated from soil.</title>
        <authorList>
            <person name="Kim W."/>
        </authorList>
    </citation>
    <scope>NUCLEOTIDE SEQUENCE [LARGE SCALE GENOMIC DNA]</scope>
    <source>
        <strain evidence="1 2">CAU 1483</strain>
    </source>
</reference>
<organism evidence="1 2">
    <name type="scientific">Cohnella pontilimi</name>
    <dbReference type="NCBI Taxonomy" id="2564100"/>
    <lineage>
        <taxon>Bacteria</taxon>
        <taxon>Bacillati</taxon>
        <taxon>Bacillota</taxon>
        <taxon>Bacilli</taxon>
        <taxon>Bacillales</taxon>
        <taxon>Paenibacillaceae</taxon>
        <taxon>Cohnella</taxon>
    </lineage>
</organism>
<protein>
    <submittedName>
        <fullName evidence="1">Uncharacterized protein</fullName>
    </submittedName>
</protein>
<evidence type="ECO:0000313" key="2">
    <source>
        <dbReference type="Proteomes" id="UP000309673"/>
    </source>
</evidence>
<dbReference type="Proteomes" id="UP000309673">
    <property type="component" value="Unassembled WGS sequence"/>
</dbReference>